<dbReference type="InterPro" id="IPR036291">
    <property type="entry name" value="NAD(P)-bd_dom_sf"/>
</dbReference>
<dbReference type="InterPro" id="IPR002347">
    <property type="entry name" value="SDR_fam"/>
</dbReference>
<dbReference type="FunFam" id="3.40.50.720:FF:000084">
    <property type="entry name" value="Short-chain dehydrogenase reductase"/>
    <property type="match status" value="1"/>
</dbReference>
<proteinExistence type="inferred from homology"/>
<dbReference type="STRING" id="1338436.LK10_15980"/>
<evidence type="ECO:0000256" key="1">
    <source>
        <dbReference type="ARBA" id="ARBA00006484"/>
    </source>
</evidence>
<dbReference type="GO" id="GO:0016491">
    <property type="term" value="F:oxidoreductase activity"/>
    <property type="evidence" value="ECO:0007669"/>
    <property type="project" value="UniProtKB-KW"/>
</dbReference>
<dbReference type="EMBL" id="JTDL01000141">
    <property type="protein sequence ID" value="KHL01382.1"/>
    <property type="molecule type" value="Genomic_DNA"/>
</dbReference>
<accession>A0A0B2AI21</accession>
<dbReference type="Gene3D" id="3.40.50.720">
    <property type="entry name" value="NAD(P)-binding Rossmann-like Domain"/>
    <property type="match status" value="1"/>
</dbReference>
<keyword evidence="4" id="KW-1185">Reference proteome</keyword>
<dbReference type="OrthoDB" id="517007at2"/>
<dbReference type="PANTHER" id="PTHR43669">
    <property type="entry name" value="5-KETO-D-GLUCONATE 5-REDUCTASE"/>
    <property type="match status" value="1"/>
</dbReference>
<comment type="similarity">
    <text evidence="1">Belongs to the short-chain dehydrogenases/reductases (SDR) family.</text>
</comment>
<dbReference type="SUPFAM" id="SSF51735">
    <property type="entry name" value="NAD(P)-binding Rossmann-fold domains"/>
    <property type="match status" value="1"/>
</dbReference>
<organism evidence="3 4">
    <name type="scientific">Sinomonas humi</name>
    <dbReference type="NCBI Taxonomy" id="1338436"/>
    <lineage>
        <taxon>Bacteria</taxon>
        <taxon>Bacillati</taxon>
        <taxon>Actinomycetota</taxon>
        <taxon>Actinomycetes</taxon>
        <taxon>Micrococcales</taxon>
        <taxon>Micrococcaceae</taxon>
        <taxon>Sinomonas</taxon>
    </lineage>
</organism>
<name>A0A0B2AI21_9MICC</name>
<dbReference type="InterPro" id="IPR020904">
    <property type="entry name" value="Sc_DH/Rdtase_CS"/>
</dbReference>
<dbReference type="AlphaFoldDB" id="A0A0B2AI21"/>
<evidence type="ECO:0000313" key="3">
    <source>
        <dbReference type="EMBL" id="KHL01382.1"/>
    </source>
</evidence>
<dbReference type="RefSeq" id="WP_043125732.1">
    <property type="nucleotide sequence ID" value="NZ_JTDL01000141.1"/>
</dbReference>
<evidence type="ECO:0000313" key="4">
    <source>
        <dbReference type="Proteomes" id="UP000030982"/>
    </source>
</evidence>
<evidence type="ECO:0008006" key="5">
    <source>
        <dbReference type="Google" id="ProtNLM"/>
    </source>
</evidence>
<dbReference type="Proteomes" id="UP000030982">
    <property type="component" value="Unassembled WGS sequence"/>
</dbReference>
<comment type="caution">
    <text evidence="3">The sequence shown here is derived from an EMBL/GenBank/DDBJ whole genome shotgun (WGS) entry which is preliminary data.</text>
</comment>
<dbReference type="PROSITE" id="PS00061">
    <property type="entry name" value="ADH_SHORT"/>
    <property type="match status" value="1"/>
</dbReference>
<sequence length="267" mass="27086">MIQIGRPTRVLISGAAGGLGTAVARRFSADGARVALTDINATGLAALAEEVGGLALPADGTVRGELHDVVAEAAKELGGLDAVIAAQGAQIPSTTSPKTQEAWLRNLDINLSGPFYLVAEAMPRLIESRGSAVLISSSAGIFSGPAGTAGYTAAKTGIVGIVRWLAREYGPRGVRVNGVSPGWIRTPFGDGGMAFIAQRDGITVEEAYESATARVPLRRPADPAEIAAVCAFLTSSDASMVTGHTVVADGGGAVVDSSTEIFDAANA</sequence>
<dbReference type="CDD" id="cd05233">
    <property type="entry name" value="SDR_c"/>
    <property type="match status" value="1"/>
</dbReference>
<evidence type="ECO:0000256" key="2">
    <source>
        <dbReference type="ARBA" id="ARBA00023002"/>
    </source>
</evidence>
<keyword evidence="2" id="KW-0560">Oxidoreductase</keyword>
<protein>
    <recommendedName>
        <fullName evidence="5">Oxidoreductase</fullName>
    </recommendedName>
</protein>
<gene>
    <name evidence="3" type="ORF">LK10_15980</name>
</gene>
<reference evidence="3 4" key="1">
    <citation type="submission" date="2014-09" db="EMBL/GenBank/DDBJ databases">
        <title>Genome sequence of Sinomonas sp. MUSC 117.</title>
        <authorList>
            <person name="Lee L.-H."/>
        </authorList>
    </citation>
    <scope>NUCLEOTIDE SEQUENCE [LARGE SCALE GENOMIC DNA]</scope>
    <source>
        <strain evidence="3 4">MUSC 117</strain>
    </source>
</reference>
<dbReference type="PANTHER" id="PTHR43669:SF8">
    <property type="entry name" value="SHORT-CHAIN TYPE DEHYDROGENASE_REDUCTASE-RELATED"/>
    <property type="match status" value="1"/>
</dbReference>
<dbReference type="Pfam" id="PF13561">
    <property type="entry name" value="adh_short_C2"/>
    <property type="match status" value="1"/>
</dbReference>
<dbReference type="PRINTS" id="PR00081">
    <property type="entry name" value="GDHRDH"/>
</dbReference>